<proteinExistence type="predicted"/>
<organism evidence="2 3">
    <name type="scientific">Dermatophagoides pteronyssinus</name>
    <name type="common">European house dust mite</name>
    <dbReference type="NCBI Taxonomy" id="6956"/>
    <lineage>
        <taxon>Eukaryota</taxon>
        <taxon>Metazoa</taxon>
        <taxon>Ecdysozoa</taxon>
        <taxon>Arthropoda</taxon>
        <taxon>Chelicerata</taxon>
        <taxon>Arachnida</taxon>
        <taxon>Acari</taxon>
        <taxon>Acariformes</taxon>
        <taxon>Sarcoptiformes</taxon>
        <taxon>Astigmata</taxon>
        <taxon>Psoroptidia</taxon>
        <taxon>Analgoidea</taxon>
        <taxon>Pyroglyphidae</taxon>
        <taxon>Dermatophagoidinae</taxon>
        <taxon>Dermatophagoides</taxon>
    </lineage>
</organism>
<comment type="caution">
    <text evidence="2">The sequence shown here is derived from an EMBL/GenBank/DDBJ whole genome shotgun (WGS) entry which is preliminary data.</text>
</comment>
<dbReference type="EMBL" id="NJHN03000054">
    <property type="protein sequence ID" value="KAH9419939.1"/>
    <property type="molecule type" value="Genomic_DNA"/>
</dbReference>
<reference evidence="2 3" key="2">
    <citation type="journal article" date="2022" name="Mol. Biol. Evol.">
        <title>Comparative Genomics Reveals Insights into the Divergent Evolution of Astigmatic Mites and Household Pest Adaptations.</title>
        <authorList>
            <person name="Xiong Q."/>
            <person name="Wan A.T."/>
            <person name="Liu X."/>
            <person name="Fung C.S."/>
            <person name="Xiao X."/>
            <person name="Malainual N."/>
            <person name="Hou J."/>
            <person name="Wang L."/>
            <person name="Wang M."/>
            <person name="Yang K.Y."/>
            <person name="Cui Y."/>
            <person name="Leung E.L."/>
            <person name="Nong W."/>
            <person name="Shin S.K."/>
            <person name="Au S.W."/>
            <person name="Jeong K.Y."/>
            <person name="Chew F.T."/>
            <person name="Hui J.H."/>
            <person name="Leung T.F."/>
            <person name="Tungtrongchitr A."/>
            <person name="Zhong N."/>
            <person name="Liu Z."/>
            <person name="Tsui S.K."/>
        </authorList>
    </citation>
    <scope>NUCLEOTIDE SEQUENCE [LARGE SCALE GENOMIC DNA]</scope>
    <source>
        <strain evidence="2">Derp</strain>
    </source>
</reference>
<keyword evidence="3" id="KW-1185">Reference proteome</keyword>
<gene>
    <name evidence="2" type="ORF">DERP_001772</name>
</gene>
<accession>A0ABQ8JBG4</accession>
<evidence type="ECO:0008006" key="4">
    <source>
        <dbReference type="Google" id="ProtNLM"/>
    </source>
</evidence>
<protein>
    <recommendedName>
        <fullName evidence="4">Reverse transcriptase domain-containing protein</fullName>
    </recommendedName>
</protein>
<name>A0ABQ8JBG4_DERPT</name>
<reference evidence="2 3" key="1">
    <citation type="journal article" date="2018" name="J. Allergy Clin. Immunol.">
        <title>High-quality assembly of Dermatophagoides pteronyssinus genome and transcriptome reveals a wide range of novel allergens.</title>
        <authorList>
            <person name="Liu X.Y."/>
            <person name="Yang K.Y."/>
            <person name="Wang M.Q."/>
            <person name="Kwok J.S."/>
            <person name="Zeng X."/>
            <person name="Yang Z."/>
            <person name="Xiao X.J."/>
            <person name="Lau C.P."/>
            <person name="Li Y."/>
            <person name="Huang Z.M."/>
            <person name="Ba J.G."/>
            <person name="Yim A.K."/>
            <person name="Ouyang C.Y."/>
            <person name="Ngai S.M."/>
            <person name="Chan T.F."/>
            <person name="Leung E.L."/>
            <person name="Liu L."/>
            <person name="Liu Z.G."/>
            <person name="Tsui S.K."/>
        </authorList>
    </citation>
    <scope>NUCLEOTIDE SEQUENCE [LARGE SCALE GENOMIC DNA]</scope>
    <source>
        <strain evidence="2">Derp</strain>
    </source>
</reference>
<feature type="compositionally biased region" description="Basic and acidic residues" evidence="1">
    <location>
        <begin position="24"/>
        <end position="36"/>
    </location>
</feature>
<evidence type="ECO:0000313" key="3">
    <source>
        <dbReference type="Proteomes" id="UP000887458"/>
    </source>
</evidence>
<evidence type="ECO:0000256" key="1">
    <source>
        <dbReference type="SAM" id="MobiDB-lite"/>
    </source>
</evidence>
<evidence type="ECO:0000313" key="2">
    <source>
        <dbReference type="EMBL" id="KAH9419939.1"/>
    </source>
</evidence>
<dbReference type="Proteomes" id="UP000887458">
    <property type="component" value="Unassembled WGS sequence"/>
</dbReference>
<sequence length="728" mass="84052">MKRGSTNTVTAAEKRAKMAQQNIDDQHQASDKSYNEGDLRRILENICKELTNTTQNSKNRMSIVKQSIDRATSSIKNKVLPQLEIIMANNSHALEKDKENRSRISALEQQLVEERSAMDKPATINPITCFHHHTSNNRILATIYINNNTINPILIQQHSDSNFCVIDILLNDRKLRLITIIEQWKVNPDAIITSDHQAIEFNILETCEQPTNRNIRQSTYRYRTDQANWDSISHQFKTEMESNNINEQTINKIHKPKEIDELIHQITRIIISVCDNNLKKRGLISSKKCPWWDNELVQLKRATTKAKHAFQNAKKNNDGWTAQQKLQILIDTKRKYTKKIRQKSNESFTKYLKSLEGMSDIKKVNKLLADTTRKIPSTLIVNGTSTVDHKSNTIALLDRFFPIHPEPDLQQPNYISIFATKTYIMGFSELARTINVKINNQPLAMKNQVKYLGIVLDQQLNFKSHAEYVIKKLTNLYNMLSRLVRPNWGLNPDISRLIYRMIAEPIALYGASIWHKAFETKKMAKRILSIQRRILVKACRGNNTMSYTSTFLISNIAPIDIKIKERAAMESTKILGRRPENIDRTIELESPVAVTNLPHPGKLLAGRDQRSDQLPPASAKWQSRVGIDRYLTQVLSNHGATRHYLWRFKSRVDNACPCNDQQPQTMEHLMLDCPIWADLRHRITTKHNIQTDDLANLETVLRNKDLVEDWTSYVRLIMDGLAHINREP</sequence>
<feature type="compositionally biased region" description="Polar residues" evidence="1">
    <location>
        <begin position="1"/>
        <end position="10"/>
    </location>
</feature>
<feature type="region of interest" description="Disordered" evidence="1">
    <location>
        <begin position="1"/>
        <end position="36"/>
    </location>
</feature>